<dbReference type="OMA" id="KNHYWYF"/>
<sequence length="1284" mass="153324">MNILIGNKKVGELLKLWRKRRCNFCVLYGKKKREVGKINKNTSFLKNICNKNVINNLDCLSVIENLKYVSEHNVSEDIIKNYINRIKFLNDKWSLNKIYFIFKTLMQYNLYDVVLLNKLENIISDIDILSYNEKAEIDPFENIYIIRITYVLHSFYNFNHANEQVVEKLLNILSRKLDYIIYHNNYFNFFFYKIKELSASGKLVKSVSLRNFNITTTRTNNLLSSVERKDNIDIADEISELDDIYYGAEWHRKKSAFVRNINFNEIYLILNFLKNVKYTNRRFLNRLKFVYYFNCIVLDKASENDYKYITLLFHFFYEKTDKHLHNIMKMFLLRHTDKNNIHDLVLVMMTVYYARIGKRYDDSYNSEMMKGAEKTKNSEKETFNYYSSNNMKHLQTDDILCIIESIHFLPNEGKRNLKSILAYICQYNSTNMGSFTEITYERVLKLLNRKYYEEEFEDKLGKKRDNISSDFKKENENCIKNAKQNGTTVFHKDRINELQSLSELIKICIYSLKDIDELYYLYLKKYVEFYNMETILNIMRSFVFVYNIKNETKKNYNKKNLDIEINMDIISSNLNNLTNLIIQIITTISLHRFLGACSIKYLSTFLYYIYQISNIFENKTFEELYLHKLKNYIDNIMIMKLRSIFRNKIKEDVNRNDIDRSNNNREIWEKYTYQVNSSNENYLQKSYLQKKNESHLNKRDEIYCQISSDELCKEATHLLNSGNNDKREYIDEQFKNDGANEIIEVFILLFNIYSKKGDNKDILLLILKILNNFKVENKDLPSGIYINLLNSFAKLKYRNLNLIETCLNKIDDNSEGLQFYEYTNLLISLSKLNIFGINLNIYDSIFLSKGYKSCNSIYCEDIKKIFLNEYNHKSIKNQSKVKIVYTVNRLLKKINESMSNFPFYPSYKIINIIPNILMSYAILGFTNIHFKNVNYLLECFHDYVFNYFKNFPSVEGNDTYTKRKNDGEEKDEVQDEEKYYANNLVTCMDSPSSKCHYWYFSEKNNIKIIRENTNGALYLPLQCVYQIYIFNIYFNVYVKYLFYSHKEDMKKKGVLNQENREENEKDVQGGSTCYPSNYLPITNVYIENNLQINEKPNYNIFCINNILSEKSIHILNNVIFFVKYVNNFYKKSSYDKYNLCVQFLNGNGKNQDQNEQLVEYIKKCHIHIKRDNTVMHSSSFHRDVFSTLLSLGVKNMKCEVPFLDGIYSVDIVINNSICIEINGNNHYYYNGNMKRSCENIDSLNLIKYYLLSKRYKLILVSYLEWNNLKCSEEKRNYMRKKILL</sequence>
<accession>A0A1D3SMT3</accession>
<protein>
    <submittedName>
        <fullName evidence="2">RAP protein, putative</fullName>
    </submittedName>
</protein>
<dbReference type="VEuPathDB" id="PlasmoDB:PmUG01_11034700"/>
<dbReference type="PROSITE" id="PS51286">
    <property type="entry name" value="RAP"/>
    <property type="match status" value="1"/>
</dbReference>
<dbReference type="KEGG" id="pmal:PMUG01_11034700"/>
<proteinExistence type="predicted"/>
<keyword evidence="3" id="KW-1185">Reference proteome</keyword>
<name>A0A1D3SMT3_PLAMA</name>
<feature type="domain" description="RAP" evidence="1">
    <location>
        <begin position="1217"/>
        <end position="1280"/>
    </location>
</feature>
<organism evidence="2 3">
    <name type="scientific">Plasmodium malariae</name>
    <dbReference type="NCBI Taxonomy" id="5858"/>
    <lineage>
        <taxon>Eukaryota</taxon>
        <taxon>Sar</taxon>
        <taxon>Alveolata</taxon>
        <taxon>Apicomplexa</taxon>
        <taxon>Aconoidasida</taxon>
        <taxon>Haemosporida</taxon>
        <taxon>Plasmodiidae</taxon>
        <taxon>Plasmodium</taxon>
        <taxon>Plasmodium (Plasmodium)</taxon>
    </lineage>
</organism>
<dbReference type="GeneID" id="39869808"/>
<dbReference type="Proteomes" id="UP000219813">
    <property type="component" value="Chromosome 11"/>
</dbReference>
<reference evidence="2 3" key="1">
    <citation type="submission" date="2016-06" db="EMBL/GenBank/DDBJ databases">
        <authorList>
            <consortium name="Pathogen Informatics"/>
        </authorList>
    </citation>
    <scope>NUCLEOTIDE SEQUENCE [LARGE SCALE GENOMIC DNA]</scope>
</reference>
<dbReference type="RefSeq" id="XP_028862535.1">
    <property type="nucleotide sequence ID" value="XM_029006002.1"/>
</dbReference>
<dbReference type="EMBL" id="LT594632">
    <property type="protein sequence ID" value="SCO93096.1"/>
    <property type="molecule type" value="Genomic_DNA"/>
</dbReference>
<dbReference type="OrthoDB" id="385235at2759"/>
<evidence type="ECO:0000313" key="3">
    <source>
        <dbReference type="Proteomes" id="UP000219813"/>
    </source>
</evidence>
<dbReference type="Pfam" id="PF08373">
    <property type="entry name" value="RAP"/>
    <property type="match status" value="1"/>
</dbReference>
<dbReference type="InterPro" id="IPR013584">
    <property type="entry name" value="RAP"/>
</dbReference>
<gene>
    <name evidence="2" type="primary">PmUG01_11034700</name>
    <name evidence="2" type="ORF">PMUG01_11034700</name>
</gene>
<evidence type="ECO:0000313" key="2">
    <source>
        <dbReference type="EMBL" id="SCO93096.1"/>
    </source>
</evidence>
<evidence type="ECO:0000259" key="1">
    <source>
        <dbReference type="PROSITE" id="PS51286"/>
    </source>
</evidence>
<dbReference type="SMART" id="SM00952">
    <property type="entry name" value="RAP"/>
    <property type="match status" value="1"/>
</dbReference>